<dbReference type="Proteomes" id="UP000323274">
    <property type="component" value="Unassembled WGS sequence"/>
</dbReference>
<dbReference type="AlphaFoldDB" id="A0A5A5TXY2"/>
<evidence type="ECO:0000313" key="1">
    <source>
        <dbReference type="EMBL" id="GDZ82889.1"/>
    </source>
</evidence>
<gene>
    <name evidence="1" type="ORF">LCIT_01310</name>
</gene>
<name>A0A5A5TXY2_LEUCI</name>
<dbReference type="RefSeq" id="WP_149333505.1">
    <property type="nucleotide sequence ID" value="NZ_BJJW01000002.1"/>
</dbReference>
<evidence type="ECO:0000313" key="2">
    <source>
        <dbReference type="Proteomes" id="UP000323274"/>
    </source>
</evidence>
<sequence length="189" mass="20951">MKNKICFSILGLLLIGLTVVLSITGSKREQISEIRKETAKVMTAHKQTTQDVSKIESIYNIDDVTAKTQLLTFAKAYYTFSSQADYLQRFDKLSGILALSDKQKNSLFDNGLDDTGGSRIDNLGLQSTYDTATGYTSDVKDNMIEVLATVVVKTSGSNQQSVKQVIVLHAFYDLKQQKLVSIKINPVQE</sequence>
<organism evidence="1 2">
    <name type="scientific">Leuconostoc citreum</name>
    <dbReference type="NCBI Taxonomy" id="33964"/>
    <lineage>
        <taxon>Bacteria</taxon>
        <taxon>Bacillati</taxon>
        <taxon>Bacillota</taxon>
        <taxon>Bacilli</taxon>
        <taxon>Lactobacillales</taxon>
        <taxon>Lactobacillaceae</taxon>
        <taxon>Leuconostoc</taxon>
    </lineage>
</organism>
<dbReference type="EMBL" id="BJJW01000002">
    <property type="protein sequence ID" value="GDZ82889.1"/>
    <property type="molecule type" value="Genomic_DNA"/>
</dbReference>
<protein>
    <submittedName>
        <fullName evidence="1">Uncharacterized protein</fullName>
    </submittedName>
</protein>
<comment type="caution">
    <text evidence="1">The sequence shown here is derived from an EMBL/GenBank/DDBJ whole genome shotgun (WGS) entry which is preliminary data.</text>
</comment>
<proteinExistence type="predicted"/>
<accession>A0A5A5TXY2</accession>
<reference evidence="1 2" key="1">
    <citation type="submission" date="2019-04" db="EMBL/GenBank/DDBJ databases">
        <title>A pseudo-fructophilic Leuconostoc citreum strain F192-5 isolated from peel of satsuma mandarin: the first report for isolation and characterization of strain-dependent fructophilic-like characteristics.</title>
        <authorList>
            <person name="Maeno S."/>
            <person name="Tanizawa Y."/>
            <person name="Kajikawa A."/>
            <person name="Kanesaki Y."/>
            <person name="Kubota E."/>
            <person name="Arita M."/>
            <person name="Leon D."/>
            <person name="Endo A."/>
        </authorList>
    </citation>
    <scope>NUCLEOTIDE SEQUENCE [LARGE SCALE GENOMIC DNA]</scope>
    <source>
        <strain evidence="1 2">F192-5</strain>
    </source>
</reference>